<dbReference type="RefSeq" id="WP_039643079.1">
    <property type="nucleotide sequence ID" value="NZ_JXBL01000001.1"/>
</dbReference>
<feature type="domain" description="HD-GYP" evidence="1">
    <location>
        <begin position="180"/>
        <end position="371"/>
    </location>
</feature>
<name>A0A0C1QSZ5_9BACT</name>
<dbReference type="SUPFAM" id="SSF109604">
    <property type="entry name" value="HD-domain/PDEase-like"/>
    <property type="match status" value="1"/>
</dbReference>
<dbReference type="CDD" id="cd00077">
    <property type="entry name" value="HDc"/>
    <property type="match status" value="1"/>
</dbReference>
<dbReference type="PANTHER" id="PTHR43155">
    <property type="entry name" value="CYCLIC DI-GMP PHOSPHODIESTERASE PA4108-RELATED"/>
    <property type="match status" value="1"/>
</dbReference>
<keyword evidence="3" id="KW-1185">Reference proteome</keyword>
<accession>A0A0C1QSZ5</accession>
<dbReference type="InterPro" id="IPR003607">
    <property type="entry name" value="HD/PDEase_dom"/>
</dbReference>
<evidence type="ECO:0000313" key="2">
    <source>
        <dbReference type="EMBL" id="KIE41381.1"/>
    </source>
</evidence>
<comment type="caution">
    <text evidence="2">The sequence shown here is derived from an EMBL/GenBank/DDBJ whole genome shotgun (WGS) entry which is preliminary data.</text>
</comment>
<evidence type="ECO:0000313" key="3">
    <source>
        <dbReference type="Proteomes" id="UP000031433"/>
    </source>
</evidence>
<dbReference type="InterPro" id="IPR037522">
    <property type="entry name" value="HD_GYP_dom"/>
</dbReference>
<dbReference type="Gene3D" id="1.10.3210.10">
    <property type="entry name" value="Hypothetical protein af1432"/>
    <property type="match status" value="1"/>
</dbReference>
<dbReference type="AlphaFoldDB" id="A0A0C1QSZ5"/>
<reference evidence="2 3" key="1">
    <citation type="submission" date="2015-01" db="EMBL/GenBank/DDBJ databases">
        <title>Genome sequence of the anaerobic bacterium Geobacter soli GSS01, a dissimilatory Fe(III) reducer from soil.</title>
        <authorList>
            <person name="Yang G."/>
            <person name="Zhou S."/>
        </authorList>
    </citation>
    <scope>NUCLEOTIDE SEQUENCE [LARGE SCALE GENOMIC DNA]</scope>
    <source>
        <strain evidence="2 3">GSS01</strain>
    </source>
</reference>
<keyword evidence="2" id="KW-0378">Hydrolase</keyword>
<dbReference type="Pfam" id="PF13487">
    <property type="entry name" value="HD_5"/>
    <property type="match status" value="1"/>
</dbReference>
<sequence>MNEATRQRLLGALRSLVTAISGAALYAAQHPRVTLLRSEAFAELSAALEAEESLSLVVIDGEILMEGTPLDGGLFLQRLAGMLTSRGIGHLKFLRGVTEEELAVLAAVLAGAGAAGGELRSSPHVRFGRVEVRYSGGTDGDGSVSGLPALEIGRFMELYEGVVRHRRSHVAGLADLVAGFITALREQASPLAALAPLRDVDEYTFTHSVNVCVLNLAQAMALGIDGPLLQEIGIAGLLHDIGKMFVPPEILTKPGQLDDDEWAVMRRHPLMGARCLAETPGVPRLAVVATFEHHLKHDLSGYPSVADGWRQSLCSEMTTLSDFFDALRTRRAYRDSMELRQIAGLLLEKRGREFHPLLTRNFLLVLSRLAG</sequence>
<dbReference type="SMART" id="SM00471">
    <property type="entry name" value="HDc"/>
    <property type="match status" value="1"/>
</dbReference>
<dbReference type="EMBL" id="JXBL01000001">
    <property type="protein sequence ID" value="KIE41381.1"/>
    <property type="molecule type" value="Genomic_DNA"/>
</dbReference>
<gene>
    <name evidence="2" type="ORF">SE37_01415</name>
</gene>
<proteinExistence type="predicted"/>
<evidence type="ECO:0000259" key="1">
    <source>
        <dbReference type="PROSITE" id="PS51832"/>
    </source>
</evidence>
<dbReference type="PROSITE" id="PS51832">
    <property type="entry name" value="HD_GYP"/>
    <property type="match status" value="1"/>
</dbReference>
<organism evidence="2 3">
    <name type="scientific">Geobacter soli</name>
    <dbReference type="NCBI Taxonomy" id="1510391"/>
    <lineage>
        <taxon>Bacteria</taxon>
        <taxon>Pseudomonadati</taxon>
        <taxon>Thermodesulfobacteriota</taxon>
        <taxon>Desulfuromonadia</taxon>
        <taxon>Geobacterales</taxon>
        <taxon>Geobacteraceae</taxon>
        <taxon>Geobacter</taxon>
    </lineage>
</organism>
<dbReference type="Proteomes" id="UP000031433">
    <property type="component" value="Unassembled WGS sequence"/>
</dbReference>
<dbReference type="PANTHER" id="PTHR43155:SF2">
    <property type="entry name" value="CYCLIC DI-GMP PHOSPHODIESTERASE PA4108"/>
    <property type="match status" value="1"/>
</dbReference>
<dbReference type="GO" id="GO:0016787">
    <property type="term" value="F:hydrolase activity"/>
    <property type="evidence" value="ECO:0007669"/>
    <property type="project" value="UniProtKB-KW"/>
</dbReference>
<protein>
    <submittedName>
        <fullName evidence="2">HD family phosphohydrolase</fullName>
    </submittedName>
</protein>